<evidence type="ECO:0000256" key="1">
    <source>
        <dbReference type="SAM" id="MobiDB-lite"/>
    </source>
</evidence>
<organism evidence="2 3">
    <name type="scientific">Ancylostoma ceylanicum</name>
    <dbReference type="NCBI Taxonomy" id="53326"/>
    <lineage>
        <taxon>Eukaryota</taxon>
        <taxon>Metazoa</taxon>
        <taxon>Ecdysozoa</taxon>
        <taxon>Nematoda</taxon>
        <taxon>Chromadorea</taxon>
        <taxon>Rhabditida</taxon>
        <taxon>Rhabditina</taxon>
        <taxon>Rhabditomorpha</taxon>
        <taxon>Strongyloidea</taxon>
        <taxon>Ancylostomatidae</taxon>
        <taxon>Ancylostomatinae</taxon>
        <taxon>Ancylostoma</taxon>
    </lineage>
</organism>
<dbReference type="AlphaFoldDB" id="A0A016RUB3"/>
<evidence type="ECO:0000313" key="2">
    <source>
        <dbReference type="EMBL" id="EYB81933.1"/>
    </source>
</evidence>
<feature type="region of interest" description="Disordered" evidence="1">
    <location>
        <begin position="71"/>
        <end position="92"/>
    </location>
</feature>
<reference evidence="3" key="1">
    <citation type="journal article" date="2015" name="Nat. Genet.">
        <title>The genome and transcriptome of the zoonotic hookworm Ancylostoma ceylanicum identify infection-specific gene families.</title>
        <authorList>
            <person name="Schwarz E.M."/>
            <person name="Hu Y."/>
            <person name="Antoshechkin I."/>
            <person name="Miller M.M."/>
            <person name="Sternberg P.W."/>
            <person name="Aroian R.V."/>
        </authorList>
    </citation>
    <scope>NUCLEOTIDE SEQUENCE</scope>
    <source>
        <strain evidence="3">HY135</strain>
    </source>
</reference>
<comment type="caution">
    <text evidence="2">The sequence shown here is derived from an EMBL/GenBank/DDBJ whole genome shotgun (WGS) entry which is preliminary data.</text>
</comment>
<feature type="compositionally biased region" description="Polar residues" evidence="1">
    <location>
        <begin position="83"/>
        <end position="92"/>
    </location>
</feature>
<dbReference type="EMBL" id="JARK01001707">
    <property type="protein sequence ID" value="EYB81933.1"/>
    <property type="molecule type" value="Genomic_DNA"/>
</dbReference>
<sequence length="92" mass="10686">MELTREEYLVSGPPFTEWCILPYAAFNADFKSCENESLFLLTGTRRCETFRIIINTGQTLEFVERRSLNGRNHNRDIHHTKNGHNSSQRAVV</sequence>
<accession>A0A016RUB3</accession>
<protein>
    <submittedName>
        <fullName evidence="2">Uncharacterized protein</fullName>
    </submittedName>
</protein>
<gene>
    <name evidence="2" type="primary">Acey_s0371.g135</name>
    <name evidence="2" type="ORF">Y032_0371g135</name>
</gene>
<keyword evidence="3" id="KW-1185">Reference proteome</keyword>
<evidence type="ECO:0000313" key="3">
    <source>
        <dbReference type="Proteomes" id="UP000024635"/>
    </source>
</evidence>
<dbReference type="Proteomes" id="UP000024635">
    <property type="component" value="Unassembled WGS sequence"/>
</dbReference>
<name>A0A016RUB3_9BILA</name>
<proteinExistence type="predicted"/>